<dbReference type="PROSITE" id="PS51462">
    <property type="entry name" value="NUDIX"/>
    <property type="match status" value="1"/>
</dbReference>
<evidence type="ECO:0000259" key="4">
    <source>
        <dbReference type="PROSITE" id="PS51462"/>
    </source>
</evidence>
<dbReference type="PRINTS" id="PR00502">
    <property type="entry name" value="NUDIXFAMILY"/>
</dbReference>
<dbReference type="InterPro" id="IPR020084">
    <property type="entry name" value="NUDIX_hydrolase_CS"/>
</dbReference>
<dbReference type="InterPro" id="IPR015797">
    <property type="entry name" value="NUDIX_hydrolase-like_dom_sf"/>
</dbReference>
<evidence type="ECO:0000256" key="1">
    <source>
        <dbReference type="ARBA" id="ARBA00001946"/>
    </source>
</evidence>
<comment type="cofactor">
    <cofactor evidence="1">
        <name>Mg(2+)</name>
        <dbReference type="ChEBI" id="CHEBI:18420"/>
    </cofactor>
</comment>
<dbReference type="Gene3D" id="3.90.79.10">
    <property type="entry name" value="Nucleoside Triphosphate Pyrophosphohydrolase"/>
    <property type="match status" value="1"/>
</dbReference>
<feature type="domain" description="Nudix hydrolase" evidence="4">
    <location>
        <begin position="3"/>
        <end position="129"/>
    </location>
</feature>
<dbReference type="PANTHER" id="PTHR43046">
    <property type="entry name" value="GDP-MANNOSE MANNOSYL HYDROLASE"/>
    <property type="match status" value="1"/>
</dbReference>
<keyword evidence="6" id="KW-1185">Reference proteome</keyword>
<evidence type="ECO:0000256" key="2">
    <source>
        <dbReference type="ARBA" id="ARBA00022801"/>
    </source>
</evidence>
<proteinExistence type="inferred from homology"/>
<dbReference type="RefSeq" id="WP_245920508.1">
    <property type="nucleotide sequence ID" value="NZ_PVTO01000001.1"/>
</dbReference>
<gene>
    <name evidence="5" type="ORF">CLV38_10192</name>
</gene>
<organism evidence="5 6">
    <name type="scientific">Alkalibacterium olivapovliticus</name>
    <dbReference type="NCBI Taxonomy" id="99907"/>
    <lineage>
        <taxon>Bacteria</taxon>
        <taxon>Bacillati</taxon>
        <taxon>Bacillota</taxon>
        <taxon>Bacilli</taxon>
        <taxon>Lactobacillales</taxon>
        <taxon>Carnobacteriaceae</taxon>
        <taxon>Alkalibacterium</taxon>
    </lineage>
</organism>
<sequence length="150" mass="17648">MSEKVILTNMCLIRDDQNRVVLQDRQSEVWPGMTFPGGKIEYKESFKDAVVREVFEETGLNIKDPIIVGTKQFQTDKDERYIVFLYLATEFTGDLRSSIEGDVFWVNESELDSYRLAPDLMDMYKVMVSDTLTEFYYERKGLSDWQKRLL</sequence>
<dbReference type="Pfam" id="PF00293">
    <property type="entry name" value="NUDIX"/>
    <property type="match status" value="1"/>
</dbReference>
<comment type="similarity">
    <text evidence="3">Belongs to the Nudix hydrolase family.</text>
</comment>
<dbReference type="InterPro" id="IPR020476">
    <property type="entry name" value="Nudix_hydrolase"/>
</dbReference>
<dbReference type="PROSITE" id="PS00893">
    <property type="entry name" value="NUDIX_BOX"/>
    <property type="match status" value="1"/>
</dbReference>
<dbReference type="CDD" id="cd18875">
    <property type="entry name" value="NUDIX_Hydrolase"/>
    <property type="match status" value="1"/>
</dbReference>
<dbReference type="Proteomes" id="UP000238205">
    <property type="component" value="Unassembled WGS sequence"/>
</dbReference>
<name>A0A2T0WBT9_9LACT</name>
<dbReference type="SUPFAM" id="SSF55811">
    <property type="entry name" value="Nudix"/>
    <property type="match status" value="1"/>
</dbReference>
<keyword evidence="2 3" id="KW-0378">Hydrolase</keyword>
<protein>
    <submittedName>
        <fullName evidence="5">8-oxo-dGTP diphosphatase</fullName>
    </submittedName>
</protein>
<dbReference type="EMBL" id="PVTO01000001">
    <property type="protein sequence ID" value="PRY84171.1"/>
    <property type="molecule type" value="Genomic_DNA"/>
</dbReference>
<reference evidence="5 6" key="1">
    <citation type="submission" date="2018-03" db="EMBL/GenBank/DDBJ databases">
        <title>Genomic Encyclopedia of Archaeal and Bacterial Type Strains, Phase II (KMG-II): from individual species to whole genera.</title>
        <authorList>
            <person name="Goeker M."/>
        </authorList>
    </citation>
    <scope>NUCLEOTIDE SEQUENCE [LARGE SCALE GENOMIC DNA]</scope>
    <source>
        <strain evidence="5 6">DSM 13175</strain>
    </source>
</reference>
<dbReference type="PANTHER" id="PTHR43046:SF14">
    <property type="entry name" value="MUTT_NUDIX FAMILY PROTEIN"/>
    <property type="match status" value="1"/>
</dbReference>
<dbReference type="AlphaFoldDB" id="A0A2T0WBT9"/>
<evidence type="ECO:0000256" key="3">
    <source>
        <dbReference type="RuleBase" id="RU003476"/>
    </source>
</evidence>
<dbReference type="InterPro" id="IPR000086">
    <property type="entry name" value="NUDIX_hydrolase_dom"/>
</dbReference>
<accession>A0A2T0WBT9</accession>
<evidence type="ECO:0000313" key="6">
    <source>
        <dbReference type="Proteomes" id="UP000238205"/>
    </source>
</evidence>
<comment type="caution">
    <text evidence="5">The sequence shown here is derived from an EMBL/GenBank/DDBJ whole genome shotgun (WGS) entry which is preliminary data.</text>
</comment>
<evidence type="ECO:0000313" key="5">
    <source>
        <dbReference type="EMBL" id="PRY84171.1"/>
    </source>
</evidence>
<dbReference type="GO" id="GO:0016787">
    <property type="term" value="F:hydrolase activity"/>
    <property type="evidence" value="ECO:0007669"/>
    <property type="project" value="UniProtKB-KW"/>
</dbReference>